<gene>
    <name evidence="2" type="ORF">F1189_03440</name>
</gene>
<proteinExistence type="predicted"/>
<organism evidence="2 3">
    <name type="scientific">Rhodovastum atsumiense</name>
    <dbReference type="NCBI Taxonomy" id="504468"/>
    <lineage>
        <taxon>Bacteria</taxon>
        <taxon>Pseudomonadati</taxon>
        <taxon>Pseudomonadota</taxon>
        <taxon>Alphaproteobacteria</taxon>
        <taxon>Acetobacterales</taxon>
        <taxon>Acetobacteraceae</taxon>
        <taxon>Rhodovastum</taxon>
    </lineage>
</organism>
<keyword evidence="3" id="KW-1185">Reference proteome</keyword>
<dbReference type="Proteomes" id="UP000325255">
    <property type="component" value="Unassembled WGS sequence"/>
</dbReference>
<reference evidence="2 3" key="1">
    <citation type="submission" date="2019-09" db="EMBL/GenBank/DDBJ databases">
        <title>Genome sequence of Rhodovastum atsumiense, a diverse member of the Acetobacteraceae family of non-sulfur purple photosynthetic bacteria.</title>
        <authorList>
            <person name="Meyer T."/>
            <person name="Kyndt J."/>
        </authorList>
    </citation>
    <scope>NUCLEOTIDE SEQUENCE [LARGE SCALE GENOMIC DNA]</scope>
    <source>
        <strain evidence="2 3">DSM 21279</strain>
    </source>
</reference>
<feature type="region of interest" description="Disordered" evidence="1">
    <location>
        <begin position="150"/>
        <end position="171"/>
    </location>
</feature>
<comment type="caution">
    <text evidence="2">The sequence shown here is derived from an EMBL/GenBank/DDBJ whole genome shotgun (WGS) entry which is preliminary data.</text>
</comment>
<name>A0A5M6IZZ4_9PROT</name>
<evidence type="ECO:0000313" key="2">
    <source>
        <dbReference type="EMBL" id="KAA5613841.1"/>
    </source>
</evidence>
<dbReference type="AlphaFoldDB" id="A0A5M6IZZ4"/>
<protein>
    <submittedName>
        <fullName evidence="2">Uncharacterized protein</fullName>
    </submittedName>
</protein>
<dbReference type="EMBL" id="VWPK01000004">
    <property type="protein sequence ID" value="KAA5613841.1"/>
    <property type="molecule type" value="Genomic_DNA"/>
</dbReference>
<evidence type="ECO:0000313" key="3">
    <source>
        <dbReference type="Proteomes" id="UP000325255"/>
    </source>
</evidence>
<sequence length="171" mass="18509">MSMVIPLPAPAYPATTDGLNAAESAFLLALRWWVADYRHRVDPMPRLREVMHCAGPRDAAICVDQLMTLIAHTARAPVGIQCPQCRHLTHDEKLLLHAASLVQAGDGGLAGRLLRIDLLPAAAATFALGVLAELAELFSDAGLGFRRRRMPDDMPTPCEASTSPAWSRALH</sequence>
<evidence type="ECO:0000256" key="1">
    <source>
        <dbReference type="SAM" id="MobiDB-lite"/>
    </source>
</evidence>
<dbReference type="OrthoDB" id="7375469at2"/>
<dbReference type="RefSeq" id="WP_150039224.1">
    <property type="nucleotide sequence ID" value="NZ_OW485601.1"/>
</dbReference>
<accession>A0A5M6IZZ4</accession>